<keyword evidence="3" id="KW-1185">Reference proteome</keyword>
<gene>
    <name evidence="2" type="ORF">EDS130_LOCUS39314</name>
    <name evidence="1" type="ORF">XAT740_LOCUS29986</name>
</gene>
<comment type="caution">
    <text evidence="1">The sequence shown here is derived from an EMBL/GenBank/DDBJ whole genome shotgun (WGS) entry which is preliminary data.</text>
</comment>
<protein>
    <submittedName>
        <fullName evidence="1">Uncharacterized protein</fullName>
    </submittedName>
</protein>
<evidence type="ECO:0000313" key="3">
    <source>
        <dbReference type="Proteomes" id="UP000663828"/>
    </source>
</evidence>
<organism evidence="1 3">
    <name type="scientific">Adineta ricciae</name>
    <name type="common">Rotifer</name>
    <dbReference type="NCBI Taxonomy" id="249248"/>
    <lineage>
        <taxon>Eukaryota</taxon>
        <taxon>Metazoa</taxon>
        <taxon>Spiralia</taxon>
        <taxon>Gnathifera</taxon>
        <taxon>Rotifera</taxon>
        <taxon>Eurotatoria</taxon>
        <taxon>Bdelloidea</taxon>
        <taxon>Adinetida</taxon>
        <taxon>Adinetidae</taxon>
        <taxon>Adineta</taxon>
    </lineage>
</organism>
<dbReference type="Proteomes" id="UP000663852">
    <property type="component" value="Unassembled WGS sequence"/>
</dbReference>
<dbReference type="AlphaFoldDB" id="A0A815F790"/>
<proteinExistence type="predicted"/>
<name>A0A815F790_ADIRI</name>
<dbReference type="EMBL" id="CAJNOR010002644">
    <property type="protein sequence ID" value="CAF1322428.1"/>
    <property type="molecule type" value="Genomic_DNA"/>
</dbReference>
<sequence>MNETKNQATEQIPQQLQREVLKKKKKKSRGHRRLQRFHRKLREQCIQLSINEELSAANVNMKPKESTITKSIVDGTTLSMEILLSYWFDKEYLAWSSKSLIEQRLKQIQKHMETTKSAIEQFEHDILLKCDNTDDCIYAMKELYLILSQLVQEKQQIILARRIWKAAKEQLIVKQEIALLQYRLLSTSFQYKSVSNLVHEMIDNIGTNIKTLNETVEMSSSNDCLSNEIERLKSSKNDIIYHAILTLDKKLEI</sequence>
<evidence type="ECO:0000313" key="2">
    <source>
        <dbReference type="EMBL" id="CAF1447649.1"/>
    </source>
</evidence>
<accession>A0A815F790</accession>
<reference evidence="1" key="1">
    <citation type="submission" date="2021-02" db="EMBL/GenBank/DDBJ databases">
        <authorList>
            <person name="Nowell W R."/>
        </authorList>
    </citation>
    <scope>NUCLEOTIDE SEQUENCE</scope>
</reference>
<dbReference type="Proteomes" id="UP000663828">
    <property type="component" value="Unassembled WGS sequence"/>
</dbReference>
<dbReference type="EMBL" id="CAJNOJ010000436">
    <property type="protein sequence ID" value="CAF1447649.1"/>
    <property type="molecule type" value="Genomic_DNA"/>
</dbReference>
<evidence type="ECO:0000313" key="1">
    <source>
        <dbReference type="EMBL" id="CAF1322428.1"/>
    </source>
</evidence>